<reference evidence="6" key="1">
    <citation type="submission" date="2019-01" db="EMBL/GenBank/DDBJ databases">
        <title>Genomic characterization of novel carbapenem resistance plasmid carrying blaIMP-6 in northern Osaka.</title>
        <authorList>
            <person name="Abe R."/>
            <person name="Akeda Y."/>
            <person name="Sugawara Y."/>
            <person name="Yamamoto N."/>
            <person name="Tomono K."/>
            <person name="Takeuchi D."/>
            <person name="Kawahara R."/>
            <person name="Hamada S."/>
        </authorList>
    </citation>
    <scope>NUCLEOTIDE SEQUENCE</scope>
    <source>
        <strain evidence="6">E013</strain>
        <plasmid evidence="6">pE013</plasmid>
    </source>
</reference>
<dbReference type="REBASE" id="307861">
    <property type="entry name" value="S1.KpnE013ORFCP"/>
</dbReference>
<dbReference type="PANTHER" id="PTHR30408">
    <property type="entry name" value="TYPE-1 RESTRICTION ENZYME ECOKI SPECIFICITY PROTEIN"/>
    <property type="match status" value="1"/>
</dbReference>
<keyword evidence="2" id="KW-0680">Restriction system</keyword>
<dbReference type="GO" id="GO:0009307">
    <property type="term" value="P:DNA restriction-modification system"/>
    <property type="evidence" value="ECO:0007669"/>
    <property type="project" value="UniProtKB-KW"/>
</dbReference>
<keyword evidence="3" id="KW-0238">DNA-binding</keyword>
<dbReference type="Gene3D" id="1.10.287.1120">
    <property type="entry name" value="Bipartite methylase S protein"/>
    <property type="match status" value="1"/>
</dbReference>
<dbReference type="GO" id="GO:0003677">
    <property type="term" value="F:DNA binding"/>
    <property type="evidence" value="ECO:0007669"/>
    <property type="project" value="UniProtKB-KW"/>
</dbReference>
<dbReference type="InterPro" id="IPR044946">
    <property type="entry name" value="Restrct_endonuc_typeI_TRD_sf"/>
</dbReference>
<evidence type="ECO:0000259" key="5">
    <source>
        <dbReference type="Pfam" id="PF01420"/>
    </source>
</evidence>
<dbReference type="InterPro" id="IPR000055">
    <property type="entry name" value="Restrct_endonuc_typeI_TRD"/>
</dbReference>
<accession>A0A455TJW2</accession>
<organism evidence="6">
    <name type="scientific">Klebsiella pneumoniae</name>
    <dbReference type="NCBI Taxonomy" id="573"/>
    <lineage>
        <taxon>Bacteria</taxon>
        <taxon>Pseudomonadati</taxon>
        <taxon>Pseudomonadota</taxon>
        <taxon>Gammaproteobacteria</taxon>
        <taxon>Enterobacterales</taxon>
        <taxon>Enterobacteriaceae</taxon>
        <taxon>Klebsiella/Raoultella group</taxon>
        <taxon>Klebsiella</taxon>
        <taxon>Klebsiella pneumoniae complex</taxon>
    </lineage>
</organism>
<feature type="coiled-coil region" evidence="4">
    <location>
        <begin position="83"/>
        <end position="110"/>
    </location>
</feature>
<dbReference type="AlphaFoldDB" id="A0A455TJW2"/>
<dbReference type="SUPFAM" id="SSF116734">
    <property type="entry name" value="DNA methylase specificity domain"/>
    <property type="match status" value="1"/>
</dbReference>
<dbReference type="RefSeq" id="WP_109259067.1">
    <property type="nucleotide sequence ID" value="NZ_AP019401.1"/>
</dbReference>
<dbReference type="InterPro" id="IPR052021">
    <property type="entry name" value="Type-I_RS_S_subunit"/>
</dbReference>
<feature type="domain" description="Type I restriction modification DNA specificity" evidence="5">
    <location>
        <begin position="3"/>
        <end position="96"/>
    </location>
</feature>
<protein>
    <submittedName>
        <fullName evidence="6">Type I restriction-modification system, specificity subunit S</fullName>
    </submittedName>
</protein>
<dbReference type="EMBL" id="AP019401">
    <property type="protein sequence ID" value="BBI28948.1"/>
    <property type="molecule type" value="Genomic_DNA"/>
</dbReference>
<evidence type="ECO:0000256" key="2">
    <source>
        <dbReference type="ARBA" id="ARBA00022747"/>
    </source>
</evidence>
<keyword evidence="6" id="KW-0614">Plasmid</keyword>
<evidence type="ECO:0000256" key="4">
    <source>
        <dbReference type="SAM" id="Coils"/>
    </source>
</evidence>
<dbReference type="Pfam" id="PF01420">
    <property type="entry name" value="Methylase_S"/>
    <property type="match status" value="1"/>
</dbReference>
<evidence type="ECO:0000256" key="3">
    <source>
        <dbReference type="ARBA" id="ARBA00023125"/>
    </source>
</evidence>
<geneLocation type="plasmid" evidence="6">
    <name>pE013</name>
</geneLocation>
<keyword evidence="4" id="KW-0175">Coiled coil</keyword>
<comment type="similarity">
    <text evidence="1">Belongs to the type-I restriction system S methylase family.</text>
</comment>
<name>A0A455TJW2_KLEPN</name>
<evidence type="ECO:0000313" key="6">
    <source>
        <dbReference type="EMBL" id="BBI28948.1"/>
    </source>
</evidence>
<sequence length="126" mass="13984">MYASIGECSIAAVNLTSSQAILGIRPKDCLNYEFLYFYLTSLKEKIKLQGQQGTQSNLNAGMVKEFELDLPSIREQQKIAAVLSAADAEISTLEKKLACLRDEKKALMQQLLTGKRRVKVDEAVAE</sequence>
<dbReference type="PANTHER" id="PTHR30408:SF12">
    <property type="entry name" value="TYPE I RESTRICTION ENZYME MJAVIII SPECIFICITY SUBUNIT"/>
    <property type="match status" value="1"/>
</dbReference>
<proteinExistence type="inferred from homology"/>
<evidence type="ECO:0000256" key="1">
    <source>
        <dbReference type="ARBA" id="ARBA00010923"/>
    </source>
</evidence>
<dbReference type="Gene3D" id="3.90.220.20">
    <property type="entry name" value="DNA methylase specificity domains"/>
    <property type="match status" value="1"/>
</dbReference>